<gene>
    <name evidence="2" type="ORF">PGT21_018240</name>
</gene>
<feature type="region of interest" description="Disordered" evidence="1">
    <location>
        <begin position="178"/>
        <end position="199"/>
    </location>
</feature>
<dbReference type="EMBL" id="VSWC01000015">
    <property type="protein sequence ID" value="KAA1113002.1"/>
    <property type="molecule type" value="Genomic_DNA"/>
</dbReference>
<evidence type="ECO:0000256" key="1">
    <source>
        <dbReference type="SAM" id="MobiDB-lite"/>
    </source>
</evidence>
<dbReference type="AlphaFoldDB" id="A0A5B0QIS2"/>
<keyword evidence="3" id="KW-1185">Reference proteome</keyword>
<accession>A0A5B0QIS2</accession>
<proteinExistence type="predicted"/>
<reference evidence="2 3" key="1">
    <citation type="submission" date="2019-05" db="EMBL/GenBank/DDBJ databases">
        <title>Emergence of the Ug99 lineage of the wheat stem rust pathogen through somatic hybridization.</title>
        <authorList>
            <person name="Li F."/>
            <person name="Upadhyaya N.M."/>
            <person name="Sperschneider J."/>
            <person name="Matny O."/>
            <person name="Nguyen-Phuc H."/>
            <person name="Mago R."/>
            <person name="Raley C."/>
            <person name="Miller M.E."/>
            <person name="Silverstein K.A.T."/>
            <person name="Henningsen E."/>
            <person name="Hirsch C.D."/>
            <person name="Visser B."/>
            <person name="Pretorius Z.A."/>
            <person name="Steffenson B.J."/>
            <person name="Schwessinger B."/>
            <person name="Dodds P.N."/>
            <person name="Figueroa M."/>
        </authorList>
    </citation>
    <scope>NUCLEOTIDE SEQUENCE [LARGE SCALE GENOMIC DNA]</scope>
    <source>
        <strain evidence="2">21-0</strain>
    </source>
</reference>
<sequence length="217" mass="23799">MSPGLADREFPGSLATQIRRWHVPCGSVGLDNAPIDSVEVLRSGKHSSLGGISTKATTYIHSHKTVTNLPQHTATSPSHSQSTVQDSILPSIHLQFPQSHTMFLMNCVRKASIGLAFLPYLVVILHLTQIAPVDALWQCRPHFDDQDGQQTACCWTKEQEINAVITCATSSDVNDITGNDKNADHDQSPSSSLHSRKTSQRKLITRIFPPIVDLSNK</sequence>
<dbReference type="Proteomes" id="UP000324748">
    <property type="component" value="Unassembled WGS sequence"/>
</dbReference>
<evidence type="ECO:0000313" key="3">
    <source>
        <dbReference type="Proteomes" id="UP000324748"/>
    </source>
</evidence>
<name>A0A5B0QIS2_PUCGR</name>
<evidence type="ECO:0000313" key="2">
    <source>
        <dbReference type="EMBL" id="KAA1113002.1"/>
    </source>
</evidence>
<comment type="caution">
    <text evidence="2">The sequence shown here is derived from an EMBL/GenBank/DDBJ whole genome shotgun (WGS) entry which is preliminary data.</text>
</comment>
<organism evidence="2 3">
    <name type="scientific">Puccinia graminis f. sp. tritici</name>
    <dbReference type="NCBI Taxonomy" id="56615"/>
    <lineage>
        <taxon>Eukaryota</taxon>
        <taxon>Fungi</taxon>
        <taxon>Dikarya</taxon>
        <taxon>Basidiomycota</taxon>
        <taxon>Pucciniomycotina</taxon>
        <taxon>Pucciniomycetes</taxon>
        <taxon>Pucciniales</taxon>
        <taxon>Pucciniaceae</taxon>
        <taxon>Puccinia</taxon>
    </lineage>
</organism>
<protein>
    <submittedName>
        <fullName evidence="2">Uncharacterized protein</fullName>
    </submittedName>
</protein>